<name>A0A7K1U343_9BACT</name>
<organism evidence="3 4">
    <name type="scientific">Chitinophaga tropicalis</name>
    <dbReference type="NCBI Taxonomy" id="2683588"/>
    <lineage>
        <taxon>Bacteria</taxon>
        <taxon>Pseudomonadati</taxon>
        <taxon>Bacteroidota</taxon>
        <taxon>Chitinophagia</taxon>
        <taxon>Chitinophagales</taxon>
        <taxon>Chitinophagaceae</taxon>
        <taxon>Chitinophaga</taxon>
    </lineage>
</organism>
<protein>
    <submittedName>
        <fullName evidence="3">SusC/RagA family TonB-linked outer membrane protein</fullName>
    </submittedName>
</protein>
<proteinExistence type="predicted"/>
<dbReference type="Pfam" id="PF07715">
    <property type="entry name" value="Plug"/>
    <property type="match status" value="1"/>
</dbReference>
<dbReference type="SUPFAM" id="SSF56935">
    <property type="entry name" value="Porins"/>
    <property type="match status" value="1"/>
</dbReference>
<dbReference type="NCBIfam" id="TIGR04056">
    <property type="entry name" value="OMP_RagA_SusC"/>
    <property type="match status" value="1"/>
</dbReference>
<dbReference type="Proteomes" id="UP000461730">
    <property type="component" value="Unassembled WGS sequence"/>
</dbReference>
<dbReference type="EMBL" id="WRXN01000004">
    <property type="protein sequence ID" value="MVT08771.1"/>
    <property type="molecule type" value="Genomic_DNA"/>
</dbReference>
<evidence type="ECO:0000259" key="2">
    <source>
        <dbReference type="Pfam" id="PF07715"/>
    </source>
</evidence>
<evidence type="ECO:0000313" key="4">
    <source>
        <dbReference type="Proteomes" id="UP000461730"/>
    </source>
</evidence>
<dbReference type="InterPro" id="IPR012910">
    <property type="entry name" value="Plug_dom"/>
</dbReference>
<feature type="domain" description="TonB-dependent receptor plug" evidence="2">
    <location>
        <begin position="44"/>
        <end position="128"/>
    </location>
</feature>
<dbReference type="InterPro" id="IPR037066">
    <property type="entry name" value="Plug_dom_sf"/>
</dbReference>
<gene>
    <name evidence="3" type="ORF">GO493_10895</name>
</gene>
<evidence type="ECO:0000313" key="3">
    <source>
        <dbReference type="EMBL" id="MVT08771.1"/>
    </source>
</evidence>
<evidence type="ECO:0000256" key="1">
    <source>
        <dbReference type="SAM" id="SignalP"/>
    </source>
</evidence>
<feature type="chain" id="PRO_5029777380" evidence="1">
    <location>
        <begin position="26"/>
        <end position="956"/>
    </location>
</feature>
<keyword evidence="1" id="KW-0732">Signal</keyword>
<dbReference type="Gene3D" id="2.170.130.10">
    <property type="entry name" value="TonB-dependent receptor, plug domain"/>
    <property type="match status" value="1"/>
</dbReference>
<sequence length="956" mass="107027">MKRKNIMFSCVLLVISVLISTGLAAQEKNDSLINVAFGTVAREDLLGGISTVNVSGLLKKSYGTYSLDNLQSFVGGYTGNIWGQEALVLVDGIPRRASDVRLVEIGSVTVLKGASAVVLYGSNAAKGVILITTKRGSIKPLSIDVRANTGLHFPRRYPGYLNAADYMTLYNEALGNDGISTSGAGYSQQEIDNTRAGTNPFRYPDIDFFSSGYLKKAYSRSDITTEISGGNERARYYTNIGLAYNNSIMNYGEQKKNNDFGFSIRGNVDMNLNSWLTASSDVAVNVSDNYAGRGDFWGASSTIAPNFNRFSPLIPISMFDPANKNLQTYVNNSNHVIDGKYLLGGQSTNLTNVFSDMLAAGYIKTKYRTFMYNMNAGADLGNIMKGLSFRTAFSMDYTAVYSEAYQLPYAVYRPAWSTVNGQDMITDLQKFNNDLNSTNETIGRTTYTQTMSSRAQFNYKRTFASDHHVTAALLGWWYLTQISSDPDNEGGSDYHPIRNTNLGFQAGYDYRRKYYLDFSAALVHSAKLPPGKRKAISPAVTLGWRLSDEDFFKKNISFIDNLKISASYASIKQDLDITGVRPNSSTPTDYYLYQGYYGNNSTLGGWYQWRDGAAGGWTTLSGQGDNPYLTFIQRQEYRTGIDASMFNRLITLEANYFLQDTKGLLTRGTTIYPSYFTGSGDFRPWLNFNNDRRSGADFSVNLNNKIGQVEYSIGACGMFFSSKATRRDEVQAEQYQYRTGRNLDAYWGYISEGFFQSQDDIDRHARQTFGGTVRPGDIRYKDINNDGIIDSRDQVDLGRNGWAAAPFTYGLNLTLKWKHFTLFAMGNGQAGAIAFKNSSYFWVRGAGKYSDVVKGRWTEATKNTATYPRLTTTAGNNNFQNSTFWMYRNSRFNLTRVQLTYDFDQHIFRNSFVHGLSIYLLGDNLLVISKERKLMETNIGTAPQYRYFNIGARASF</sequence>
<comment type="caution">
    <text evidence="3">The sequence shown here is derived from an EMBL/GenBank/DDBJ whole genome shotgun (WGS) entry which is preliminary data.</text>
</comment>
<keyword evidence="4" id="KW-1185">Reference proteome</keyword>
<accession>A0A7K1U343</accession>
<feature type="signal peptide" evidence="1">
    <location>
        <begin position="1"/>
        <end position="25"/>
    </location>
</feature>
<reference evidence="3 4" key="1">
    <citation type="submission" date="2019-12" db="EMBL/GenBank/DDBJ databases">
        <title>Chitinophaga sp. strain ysch24 (GDMCC 1.1355), whole genome shotgun sequence.</title>
        <authorList>
            <person name="Zhang X."/>
        </authorList>
    </citation>
    <scope>NUCLEOTIDE SEQUENCE [LARGE SCALE GENOMIC DNA]</scope>
    <source>
        <strain evidence="4">ysch24</strain>
    </source>
</reference>
<dbReference type="AlphaFoldDB" id="A0A7K1U343"/>
<dbReference type="RefSeq" id="WP_157306197.1">
    <property type="nucleotide sequence ID" value="NZ_WRXN01000004.1"/>
</dbReference>
<dbReference type="InterPro" id="IPR023996">
    <property type="entry name" value="TonB-dep_OMP_SusC/RagA"/>
</dbReference>